<protein>
    <submittedName>
        <fullName evidence="1">Dimeric dUTPase</fullName>
        <ecNumber evidence="1">3.6.1.23</ecNumber>
    </submittedName>
</protein>
<dbReference type="Pfam" id="PF08761">
    <property type="entry name" value="dUTPase_2"/>
    <property type="match status" value="1"/>
</dbReference>
<dbReference type="InterPro" id="IPR014871">
    <property type="entry name" value="dUTPase/dCTP_pyrophosphatase"/>
</dbReference>
<dbReference type="CDD" id="cd11527">
    <property type="entry name" value="NTP-PPase_dUTPase"/>
    <property type="match status" value="1"/>
</dbReference>
<proteinExistence type="predicted"/>
<dbReference type="EMBL" id="FPHK01000105">
    <property type="protein sequence ID" value="SFV67555.1"/>
    <property type="molecule type" value="Genomic_DNA"/>
</dbReference>
<gene>
    <name evidence="1" type="ORF">MNB_SM-6-1059</name>
</gene>
<sequence length="232" mass="27345">MNSKILLMLQLQKELNDTTNGEDWVKGITKNKKVINWKRCIYMECAEMIDSFPWKHWKNIEVAPDWENLQIEVVDVWHFVMSLAIENYFQTMRGGIEDIANNLSEMQDFTKIEIDTLAFAEQDAVMEKVENIMRIALAKESFEIETLFSEFFDLVVMSGLNLDTLYRLYVGKNILNQFRQDHGYKDGSYIKVWDGEEDNVVMKRIWEENSDITPEQLYRELAKVYLALTKSV</sequence>
<dbReference type="AlphaFoldDB" id="A0A1W1CP89"/>
<name>A0A1W1CP89_9ZZZZ</name>
<accession>A0A1W1CP89</accession>
<organism evidence="1">
    <name type="scientific">hydrothermal vent metagenome</name>
    <dbReference type="NCBI Taxonomy" id="652676"/>
    <lineage>
        <taxon>unclassified sequences</taxon>
        <taxon>metagenomes</taxon>
        <taxon>ecological metagenomes</taxon>
    </lineage>
</organism>
<keyword evidence="1" id="KW-0378">Hydrolase</keyword>
<dbReference type="SUPFAM" id="SSF101386">
    <property type="entry name" value="all-alpha NTP pyrophosphatases"/>
    <property type="match status" value="1"/>
</dbReference>
<reference evidence="1" key="1">
    <citation type="submission" date="2016-10" db="EMBL/GenBank/DDBJ databases">
        <authorList>
            <person name="de Groot N.N."/>
        </authorList>
    </citation>
    <scope>NUCLEOTIDE SEQUENCE</scope>
</reference>
<dbReference type="EC" id="3.6.1.23" evidence="1"/>
<evidence type="ECO:0000313" key="1">
    <source>
        <dbReference type="EMBL" id="SFV67555.1"/>
    </source>
</evidence>
<dbReference type="Gene3D" id="1.10.4010.10">
    <property type="entry name" value="Type II deoxyuridine triphosphatase"/>
    <property type="match status" value="1"/>
</dbReference>
<dbReference type="GO" id="GO:0004170">
    <property type="term" value="F:dUTP diphosphatase activity"/>
    <property type="evidence" value="ECO:0007669"/>
    <property type="project" value="UniProtKB-EC"/>
</dbReference>